<dbReference type="GO" id="GO:0004674">
    <property type="term" value="F:protein serine/threonine kinase activity"/>
    <property type="evidence" value="ECO:0007669"/>
    <property type="project" value="TreeGrafter"/>
</dbReference>
<dbReference type="PANTHER" id="PTHR44329:SF288">
    <property type="entry name" value="MITOGEN-ACTIVATED PROTEIN KINASE KINASE KINASE 20"/>
    <property type="match status" value="1"/>
</dbReference>
<dbReference type="AlphaFoldDB" id="A0AAF0DD67"/>
<evidence type="ECO:0000313" key="7">
    <source>
        <dbReference type="Proteomes" id="UP001219355"/>
    </source>
</evidence>
<dbReference type="EMBL" id="CP120627">
    <property type="protein sequence ID" value="WEW56401.1"/>
    <property type="molecule type" value="Genomic_DNA"/>
</dbReference>
<evidence type="ECO:0000259" key="5">
    <source>
        <dbReference type="PROSITE" id="PS50011"/>
    </source>
</evidence>
<evidence type="ECO:0000256" key="1">
    <source>
        <dbReference type="ARBA" id="ARBA00022679"/>
    </source>
</evidence>
<accession>A0AAF0DD67</accession>
<evidence type="ECO:0000256" key="4">
    <source>
        <dbReference type="ARBA" id="ARBA00022840"/>
    </source>
</evidence>
<protein>
    <recommendedName>
        <fullName evidence="5">Protein kinase domain-containing protein</fullName>
    </recommendedName>
</protein>
<keyword evidence="7" id="KW-1185">Reference proteome</keyword>
<keyword evidence="2" id="KW-0547">Nucleotide-binding</keyword>
<proteinExistence type="predicted"/>
<dbReference type="InterPro" id="IPR051681">
    <property type="entry name" value="Ser/Thr_Kinases-Pseudokinases"/>
</dbReference>
<dbReference type="Gene3D" id="1.10.510.10">
    <property type="entry name" value="Transferase(Phosphotransferase) domain 1"/>
    <property type="match status" value="1"/>
</dbReference>
<evidence type="ECO:0000256" key="2">
    <source>
        <dbReference type="ARBA" id="ARBA00022741"/>
    </source>
</evidence>
<dbReference type="SUPFAM" id="SSF56112">
    <property type="entry name" value="Protein kinase-like (PK-like)"/>
    <property type="match status" value="1"/>
</dbReference>
<name>A0AAF0DD67_9EURO</name>
<keyword evidence="3" id="KW-0418">Kinase</keyword>
<keyword evidence="4" id="KW-0067">ATP-binding</keyword>
<dbReference type="GO" id="GO:0005524">
    <property type="term" value="F:ATP binding"/>
    <property type="evidence" value="ECO:0007669"/>
    <property type="project" value="UniProtKB-KW"/>
</dbReference>
<dbReference type="InterPro" id="IPR001245">
    <property type="entry name" value="Ser-Thr/Tyr_kinase_cat_dom"/>
</dbReference>
<dbReference type="PROSITE" id="PS50011">
    <property type="entry name" value="PROTEIN_KINASE_DOM"/>
    <property type="match status" value="1"/>
</dbReference>
<dbReference type="InterPro" id="IPR000719">
    <property type="entry name" value="Prot_kinase_dom"/>
</dbReference>
<dbReference type="Proteomes" id="UP001219355">
    <property type="component" value="Chromosome 1"/>
</dbReference>
<feature type="domain" description="Protein kinase" evidence="5">
    <location>
        <begin position="46"/>
        <end position="294"/>
    </location>
</feature>
<dbReference type="PANTHER" id="PTHR44329">
    <property type="entry name" value="SERINE/THREONINE-PROTEIN KINASE TNNI3K-RELATED"/>
    <property type="match status" value="1"/>
</dbReference>
<organism evidence="6 7">
    <name type="scientific">Emydomyces testavorans</name>
    <dbReference type="NCBI Taxonomy" id="2070801"/>
    <lineage>
        <taxon>Eukaryota</taxon>
        <taxon>Fungi</taxon>
        <taxon>Dikarya</taxon>
        <taxon>Ascomycota</taxon>
        <taxon>Pezizomycotina</taxon>
        <taxon>Eurotiomycetes</taxon>
        <taxon>Eurotiomycetidae</taxon>
        <taxon>Onygenales</taxon>
        <taxon>Nannizziopsiaceae</taxon>
        <taxon>Emydomyces</taxon>
    </lineage>
</organism>
<dbReference type="InterPro" id="IPR011009">
    <property type="entry name" value="Kinase-like_dom_sf"/>
</dbReference>
<keyword evidence="1" id="KW-0808">Transferase</keyword>
<evidence type="ECO:0000313" key="6">
    <source>
        <dbReference type="EMBL" id="WEW56401.1"/>
    </source>
</evidence>
<sequence length="294" mass="33681">MPSDPKAYRCAARSLRSLYSALRTLPTKCLEIHHRPNNTDTDSISPETLQFLAAGKSGIIYAIDDKRVLKEFHESDCGDVEQRAYQRARSHPNIAKLLGTRKDGSMILERGEVLRTICRSPAANHHPIERKLRWLRHAAEGYQHLHDCNIIHADVGCHNMIVTRKGYLKIIDLEGCSIDGEPADSCYEWCSYRPSIPRVSRQTDIFAFGCAIYEVITGRPPHYELEASIDGYRQVEELYANNEFPDVSSLPLGRLIQSCWHGNFNSMSEVVRELEAYERDYSKARTLWARLFKR</sequence>
<dbReference type="Pfam" id="PF07714">
    <property type="entry name" value="PK_Tyr_Ser-Thr"/>
    <property type="match status" value="1"/>
</dbReference>
<reference evidence="6" key="1">
    <citation type="submission" date="2023-03" db="EMBL/GenBank/DDBJ databases">
        <title>Emydomyces testavorans Genome Sequence.</title>
        <authorList>
            <person name="Hoyer L."/>
        </authorList>
    </citation>
    <scope>NUCLEOTIDE SEQUENCE</scope>
    <source>
        <strain evidence="6">16-2883</strain>
    </source>
</reference>
<evidence type="ECO:0000256" key="3">
    <source>
        <dbReference type="ARBA" id="ARBA00022777"/>
    </source>
</evidence>
<gene>
    <name evidence="6" type="ORF">PRK78_001844</name>
</gene>